<dbReference type="InterPro" id="IPR032312">
    <property type="entry name" value="LacZ_4"/>
</dbReference>
<name>A0A917GPG7_9BACL</name>
<evidence type="ECO:0000313" key="10">
    <source>
        <dbReference type="EMBL" id="GGG53007.1"/>
    </source>
</evidence>
<dbReference type="GO" id="GO:0009341">
    <property type="term" value="C:beta-galactosidase complex"/>
    <property type="evidence" value="ECO:0007669"/>
    <property type="project" value="InterPro"/>
</dbReference>
<dbReference type="PANTHER" id="PTHR46323:SF2">
    <property type="entry name" value="BETA-GALACTOSIDASE"/>
    <property type="match status" value="1"/>
</dbReference>
<dbReference type="SUPFAM" id="SSF49303">
    <property type="entry name" value="beta-Galactosidase/glucuronidase domain"/>
    <property type="match status" value="2"/>
</dbReference>
<dbReference type="Pfam" id="PF00703">
    <property type="entry name" value="Glyco_hydro_2"/>
    <property type="match status" value="1"/>
</dbReference>
<accession>A0A917GPG7</accession>
<dbReference type="EC" id="3.2.1.23" evidence="3 8"/>
<dbReference type="Pfam" id="PF02836">
    <property type="entry name" value="Glyco_hydro_2_C"/>
    <property type="match status" value="1"/>
</dbReference>
<dbReference type="PANTHER" id="PTHR46323">
    <property type="entry name" value="BETA-GALACTOSIDASE"/>
    <property type="match status" value="1"/>
</dbReference>
<dbReference type="PROSITE" id="PS00608">
    <property type="entry name" value="GLYCOSYL_HYDROL_F2_2"/>
    <property type="match status" value="1"/>
</dbReference>
<gene>
    <name evidence="10" type="ORF">GCM10010918_02060</name>
</gene>
<dbReference type="InterPro" id="IPR006101">
    <property type="entry name" value="Glyco_hydro_2"/>
</dbReference>
<dbReference type="SMART" id="SM01038">
    <property type="entry name" value="Bgal_small_N"/>
    <property type="match status" value="1"/>
</dbReference>
<dbReference type="RefSeq" id="WP_188887089.1">
    <property type="nucleotide sequence ID" value="NZ_BMHY01000001.1"/>
</dbReference>
<dbReference type="InterPro" id="IPR050347">
    <property type="entry name" value="Bact_Beta-galactosidase"/>
</dbReference>
<dbReference type="Proteomes" id="UP000600247">
    <property type="component" value="Unassembled WGS sequence"/>
</dbReference>
<evidence type="ECO:0000313" key="11">
    <source>
        <dbReference type="Proteomes" id="UP000600247"/>
    </source>
</evidence>
<dbReference type="InterPro" id="IPR023232">
    <property type="entry name" value="Glyco_hydro_2_AS"/>
</dbReference>
<dbReference type="Gene3D" id="2.60.120.260">
    <property type="entry name" value="Galactose-binding domain-like"/>
    <property type="match status" value="1"/>
</dbReference>
<dbReference type="GO" id="GO:0005990">
    <property type="term" value="P:lactose catabolic process"/>
    <property type="evidence" value="ECO:0007669"/>
    <property type="project" value="TreeGrafter"/>
</dbReference>
<evidence type="ECO:0000256" key="8">
    <source>
        <dbReference type="RuleBase" id="RU361154"/>
    </source>
</evidence>
<evidence type="ECO:0000256" key="3">
    <source>
        <dbReference type="ARBA" id="ARBA00012756"/>
    </source>
</evidence>
<keyword evidence="6 8" id="KW-0326">Glycosidase</keyword>
<dbReference type="EMBL" id="BMHY01000001">
    <property type="protein sequence ID" value="GGG53007.1"/>
    <property type="molecule type" value="Genomic_DNA"/>
</dbReference>
<dbReference type="Gene3D" id="2.70.98.10">
    <property type="match status" value="1"/>
</dbReference>
<comment type="similarity">
    <text evidence="2 8">Belongs to the glycosyl hydrolase 2 family.</text>
</comment>
<evidence type="ECO:0000259" key="9">
    <source>
        <dbReference type="SMART" id="SM01038"/>
    </source>
</evidence>
<dbReference type="PRINTS" id="PR00132">
    <property type="entry name" value="GLHYDRLASE2"/>
</dbReference>
<dbReference type="SUPFAM" id="SSF51445">
    <property type="entry name" value="(Trans)glycosidases"/>
    <property type="match status" value="1"/>
</dbReference>
<comment type="caution">
    <text evidence="10">The sequence shown here is derived from an EMBL/GenBank/DDBJ whole genome shotgun (WGS) entry which is preliminary data.</text>
</comment>
<dbReference type="InterPro" id="IPR013783">
    <property type="entry name" value="Ig-like_fold"/>
</dbReference>
<dbReference type="GO" id="GO:0004565">
    <property type="term" value="F:beta-galactosidase activity"/>
    <property type="evidence" value="ECO:0007669"/>
    <property type="project" value="UniProtKB-EC"/>
</dbReference>
<dbReference type="InterPro" id="IPR011013">
    <property type="entry name" value="Gal_mutarotase_sf_dom"/>
</dbReference>
<dbReference type="InterPro" id="IPR017853">
    <property type="entry name" value="GH"/>
</dbReference>
<dbReference type="Pfam" id="PF02837">
    <property type="entry name" value="Glyco_hydro_2_N"/>
    <property type="match status" value="1"/>
</dbReference>
<evidence type="ECO:0000256" key="2">
    <source>
        <dbReference type="ARBA" id="ARBA00007401"/>
    </source>
</evidence>
<evidence type="ECO:0000256" key="6">
    <source>
        <dbReference type="ARBA" id="ARBA00023295"/>
    </source>
</evidence>
<evidence type="ECO:0000256" key="1">
    <source>
        <dbReference type="ARBA" id="ARBA00001412"/>
    </source>
</evidence>
<dbReference type="InterPro" id="IPR006102">
    <property type="entry name" value="Ig-like_GH2"/>
</dbReference>
<dbReference type="Pfam" id="PF02929">
    <property type="entry name" value="Bgal_small_N"/>
    <property type="match status" value="1"/>
</dbReference>
<evidence type="ECO:0000256" key="4">
    <source>
        <dbReference type="ARBA" id="ARBA00013303"/>
    </source>
</evidence>
<evidence type="ECO:0000256" key="7">
    <source>
        <dbReference type="ARBA" id="ARBA00032230"/>
    </source>
</evidence>
<dbReference type="InterPro" id="IPR006103">
    <property type="entry name" value="Glyco_hydro_2_cat"/>
</dbReference>
<proteinExistence type="inferred from homology"/>
<reference evidence="10 11" key="1">
    <citation type="journal article" date="2014" name="Int. J. Syst. Evol. Microbiol.">
        <title>Complete genome sequence of Corynebacterium casei LMG S-19264T (=DSM 44701T), isolated from a smear-ripened cheese.</title>
        <authorList>
            <consortium name="US DOE Joint Genome Institute (JGI-PGF)"/>
            <person name="Walter F."/>
            <person name="Albersmeier A."/>
            <person name="Kalinowski J."/>
            <person name="Ruckert C."/>
        </authorList>
    </citation>
    <scope>NUCLEOTIDE SEQUENCE [LARGE SCALE GENOMIC DNA]</scope>
    <source>
        <strain evidence="10 11">CGMCC 1.15286</strain>
    </source>
</reference>
<dbReference type="InterPro" id="IPR004199">
    <property type="entry name" value="B-gal_small/dom_5"/>
</dbReference>
<sequence>MLNIKRYWEDLSVMQINREAARAHYIPYGDKEGASSGKRGYSPYYQLLNGIWKFRYYSSIADVPADFYEAHTDAEQWDDLIVPSCWQMQGYDQRHYTNLNYPFNVDPPFVPTDNPAGTYVREFNIADEWEAKEKYIVFEGVNSCFYLWVNGEFVGYSQGSRVPAEFNISSQLRPGKNRMAVLVLKWCDGSYLEDQDAWRYTGIFRDVYLLARDTVHMKDVFNRQAFDEGFARAVLTTEIETTGSTTVAGELEDADGHVIASAQAVIDGKGALTFEVQQPKLWNAEQPYLYRLYLMSGEEVLKFPVGFRQIKVADGQFLVNGQSIKLKGVNRHDSHPELGQTIPVKHMIQDLVLMKQHNVNTIRTAHYPNDSRFMELCDEYGFYVIDEADLETHGMGIAGPDWNQQSVHRLSANPEWREAYLDRIVRVVERDKNHPCVVMWSLGNESGYGVNHIAMAEWTRERDRSIPIHYEGAAPINEGLTDTACLDVESRMYTSVPDIVAYATDDKNTKPLFMCEYSHAMGQGPGDLREYWDAFYNHPKLIGGCVWEWSDHGILQHAEDGKPYYAYGGDFGDSPNDKHFCIDGLVSSDRKPHTGLLELKYVMAPVVVKAIDLQTGILELENRYDFVDLSHLDIYWKVESSAQIMQQGRLSAPNIAPHHSDKVTIPYQLNQADTEVNLLTLSFKLKQETKWADSGYELAFAQFELPVEQTAPKKAVFRPKHPLHAAEQGQLLQVEGFDFRYVFNLASGMLQSIERNGVVMLSAPAQYKIWRAPIDNDAQIKEKWQDAGYDRAVMKTYHTHWNQETDGSIHMESSFSMGAVGKFVLLHGEAVWKIAATGEIAIKTDIKVAEDHPFLPRFGLQLILPQGMEQIEYEGLGPDESYIDKRQYVRQGRFHTTVNDMFENYVMPQENGSRYGTKWAIAANHQGMGLRFAATEPFSFNASHFMPEDLTAAMHTYELKARKETIVHLDYKMSGAGSNSCGPELLPEYQLNDQAFAFELTIRPIFSEDEE</sequence>
<dbReference type="FunFam" id="3.20.20.80:FF:000018">
    <property type="entry name" value="Beta-galactosidase"/>
    <property type="match status" value="1"/>
</dbReference>
<dbReference type="Gene3D" id="3.20.20.80">
    <property type="entry name" value="Glycosidases"/>
    <property type="match status" value="1"/>
</dbReference>
<dbReference type="InterPro" id="IPR014718">
    <property type="entry name" value="GH-type_carb-bd"/>
</dbReference>
<dbReference type="InterPro" id="IPR008979">
    <property type="entry name" value="Galactose-bd-like_sf"/>
</dbReference>
<keyword evidence="5 8" id="KW-0378">Hydrolase</keyword>
<dbReference type="SUPFAM" id="SSF49785">
    <property type="entry name" value="Galactose-binding domain-like"/>
    <property type="match status" value="1"/>
</dbReference>
<dbReference type="InterPro" id="IPR006104">
    <property type="entry name" value="Glyco_hydro_2_N"/>
</dbReference>
<keyword evidence="11" id="KW-1185">Reference proteome</keyword>
<dbReference type="Gene3D" id="2.60.40.10">
    <property type="entry name" value="Immunoglobulins"/>
    <property type="match status" value="2"/>
</dbReference>
<comment type="catalytic activity">
    <reaction evidence="1 8">
        <text>Hydrolysis of terminal non-reducing beta-D-galactose residues in beta-D-galactosides.</text>
        <dbReference type="EC" id="3.2.1.23"/>
    </reaction>
</comment>
<dbReference type="InterPro" id="IPR036156">
    <property type="entry name" value="Beta-gal/glucu_dom_sf"/>
</dbReference>
<feature type="domain" description="Beta galactosidase small chain/" evidence="9">
    <location>
        <begin position="733"/>
        <end position="1003"/>
    </location>
</feature>
<dbReference type="PROSITE" id="PS00719">
    <property type="entry name" value="GLYCOSYL_HYDROL_F2_1"/>
    <property type="match status" value="1"/>
</dbReference>
<organism evidence="10 11">
    <name type="scientific">Paenibacillus radicis</name>
    <name type="common">ex Gao et al. 2016</name>
    <dbReference type="NCBI Taxonomy" id="1737354"/>
    <lineage>
        <taxon>Bacteria</taxon>
        <taxon>Bacillati</taxon>
        <taxon>Bacillota</taxon>
        <taxon>Bacilli</taxon>
        <taxon>Bacillales</taxon>
        <taxon>Paenibacillaceae</taxon>
        <taxon>Paenibacillus</taxon>
    </lineage>
</organism>
<evidence type="ECO:0000256" key="5">
    <source>
        <dbReference type="ARBA" id="ARBA00022801"/>
    </source>
</evidence>
<protein>
    <recommendedName>
        <fullName evidence="4 8">Beta-galactosidase</fullName>
        <ecNumber evidence="3 8">3.2.1.23</ecNumber>
    </recommendedName>
    <alternativeName>
        <fullName evidence="7 8">Lactase</fullName>
    </alternativeName>
</protein>
<dbReference type="SUPFAM" id="SSF74650">
    <property type="entry name" value="Galactose mutarotase-like"/>
    <property type="match status" value="1"/>
</dbReference>
<dbReference type="Pfam" id="PF16353">
    <property type="entry name" value="LacZ_4"/>
    <property type="match status" value="1"/>
</dbReference>
<dbReference type="GO" id="GO:0030246">
    <property type="term" value="F:carbohydrate binding"/>
    <property type="evidence" value="ECO:0007669"/>
    <property type="project" value="InterPro"/>
</dbReference>
<dbReference type="AlphaFoldDB" id="A0A917GPG7"/>
<dbReference type="InterPro" id="IPR023230">
    <property type="entry name" value="Glyco_hydro_2_CS"/>
</dbReference>